<dbReference type="Gene3D" id="3.30.360.10">
    <property type="entry name" value="Dihydrodipicolinate Reductase, domain 2"/>
    <property type="match status" value="1"/>
</dbReference>
<evidence type="ECO:0000259" key="4">
    <source>
        <dbReference type="Pfam" id="PF22725"/>
    </source>
</evidence>
<dbReference type="GO" id="GO:0000166">
    <property type="term" value="F:nucleotide binding"/>
    <property type="evidence" value="ECO:0007669"/>
    <property type="project" value="InterPro"/>
</dbReference>
<feature type="domain" description="GFO/IDH/MocA-like oxidoreductase" evidence="4">
    <location>
        <begin position="157"/>
        <end position="253"/>
    </location>
</feature>
<accession>A0A6B1DYT6</accession>
<sequence>MKDVYQVCLLGCGHRGRAQARAYKAHPRMNLRALCDIDRDRLNQLGAKLGVSSLYADLDEMIRKECPDIVLIPTATQFHFPLTKRVLEHGCHIDVEKPISEHLDQADELLSLASSRKLRIAVHHQWRTAPAAAAIAKALQTGRIGKLRYMYASGKGYYGGYGLPNIGTHLLNMLFELAGRVRTVSASVLTDGRDIGPEDVLHSPAGMGIVAGENVTALLEFENGVCATLLQHRFETMDLNAHVVEVYGSEGRLLWRPHGAFWLPSPAIPPGPNLSNPPGENAQWEPLEPLVPDTWDPGMDCQVDEYTFVDHYARALDENRDHPSSGQEGHHVLEVINAIFLSAVERRLVSIAGLPRSHPLVEFRKAAGLSPEPEPAPFNPREWLEAEDRRLGR</sequence>
<dbReference type="EMBL" id="VXPY01000122">
    <property type="protein sequence ID" value="MYD92007.1"/>
    <property type="molecule type" value="Genomic_DNA"/>
</dbReference>
<proteinExistence type="predicted"/>
<organism evidence="5">
    <name type="scientific">Caldilineaceae bacterium SB0662_bin_9</name>
    <dbReference type="NCBI Taxonomy" id="2605258"/>
    <lineage>
        <taxon>Bacteria</taxon>
        <taxon>Bacillati</taxon>
        <taxon>Chloroflexota</taxon>
        <taxon>Caldilineae</taxon>
        <taxon>Caldilineales</taxon>
        <taxon>Caldilineaceae</taxon>
    </lineage>
</organism>
<feature type="domain" description="Gfo/Idh/MocA-like oxidoreductase N-terminal" evidence="3">
    <location>
        <begin position="7"/>
        <end position="124"/>
    </location>
</feature>
<dbReference type="InterPro" id="IPR050463">
    <property type="entry name" value="Gfo/Idh/MocA_oxidrdct_glycsds"/>
</dbReference>
<dbReference type="Gene3D" id="3.40.50.720">
    <property type="entry name" value="NAD(P)-binding Rossmann-like Domain"/>
    <property type="match status" value="1"/>
</dbReference>
<dbReference type="InterPro" id="IPR055170">
    <property type="entry name" value="GFO_IDH_MocA-like_dom"/>
</dbReference>
<feature type="compositionally biased region" description="Basic and acidic residues" evidence="2">
    <location>
        <begin position="382"/>
        <end position="393"/>
    </location>
</feature>
<name>A0A6B1DYT6_9CHLR</name>
<dbReference type="InterPro" id="IPR036291">
    <property type="entry name" value="NAD(P)-bd_dom_sf"/>
</dbReference>
<dbReference type="InterPro" id="IPR000683">
    <property type="entry name" value="Gfo/Idh/MocA-like_OxRdtase_N"/>
</dbReference>
<dbReference type="SUPFAM" id="SSF55347">
    <property type="entry name" value="Glyceraldehyde-3-phosphate dehydrogenase-like, C-terminal domain"/>
    <property type="match status" value="1"/>
</dbReference>
<feature type="region of interest" description="Disordered" evidence="2">
    <location>
        <begin position="368"/>
        <end position="393"/>
    </location>
</feature>
<comment type="caution">
    <text evidence="5">The sequence shown here is derived from an EMBL/GenBank/DDBJ whole genome shotgun (WGS) entry which is preliminary data.</text>
</comment>
<dbReference type="PANTHER" id="PTHR43818">
    <property type="entry name" value="BCDNA.GH03377"/>
    <property type="match status" value="1"/>
</dbReference>
<evidence type="ECO:0000256" key="2">
    <source>
        <dbReference type="SAM" id="MobiDB-lite"/>
    </source>
</evidence>
<dbReference type="GO" id="GO:0016491">
    <property type="term" value="F:oxidoreductase activity"/>
    <property type="evidence" value="ECO:0007669"/>
    <property type="project" value="UniProtKB-KW"/>
</dbReference>
<dbReference type="AlphaFoldDB" id="A0A6B1DYT6"/>
<evidence type="ECO:0000313" key="5">
    <source>
        <dbReference type="EMBL" id="MYD92007.1"/>
    </source>
</evidence>
<dbReference type="Pfam" id="PF01408">
    <property type="entry name" value="GFO_IDH_MocA"/>
    <property type="match status" value="1"/>
</dbReference>
<dbReference type="Pfam" id="PF22725">
    <property type="entry name" value="GFO_IDH_MocA_C3"/>
    <property type="match status" value="1"/>
</dbReference>
<protein>
    <submittedName>
        <fullName evidence="5">Gfo/Idh/MocA family oxidoreductase</fullName>
    </submittedName>
</protein>
<reference evidence="5" key="1">
    <citation type="submission" date="2019-09" db="EMBL/GenBank/DDBJ databases">
        <title>Characterisation of the sponge microbiome using genome-centric metagenomics.</title>
        <authorList>
            <person name="Engelberts J.P."/>
            <person name="Robbins S.J."/>
            <person name="De Goeij J.M."/>
            <person name="Aranda M."/>
            <person name="Bell S.C."/>
            <person name="Webster N.S."/>
        </authorList>
    </citation>
    <scope>NUCLEOTIDE SEQUENCE</scope>
    <source>
        <strain evidence="5">SB0662_bin_9</strain>
    </source>
</reference>
<dbReference type="PANTHER" id="PTHR43818:SF11">
    <property type="entry name" value="BCDNA.GH03377"/>
    <property type="match status" value="1"/>
</dbReference>
<evidence type="ECO:0000259" key="3">
    <source>
        <dbReference type="Pfam" id="PF01408"/>
    </source>
</evidence>
<gene>
    <name evidence="5" type="ORF">F4Y08_17035</name>
</gene>
<keyword evidence="1" id="KW-0560">Oxidoreductase</keyword>
<dbReference type="SUPFAM" id="SSF51735">
    <property type="entry name" value="NAD(P)-binding Rossmann-fold domains"/>
    <property type="match status" value="1"/>
</dbReference>
<evidence type="ECO:0000256" key="1">
    <source>
        <dbReference type="ARBA" id="ARBA00023002"/>
    </source>
</evidence>